<evidence type="ECO:0000313" key="3">
    <source>
        <dbReference type="Proteomes" id="UP000184330"/>
    </source>
</evidence>
<dbReference type="Proteomes" id="UP000184330">
    <property type="component" value="Unassembled WGS sequence"/>
</dbReference>
<evidence type="ECO:0000313" key="2">
    <source>
        <dbReference type="EMBL" id="CZR57306.1"/>
    </source>
</evidence>
<name>A0A1L7WX06_9HELO</name>
<dbReference type="InterPro" id="IPR025187">
    <property type="entry name" value="DUF4112"/>
</dbReference>
<dbReference type="AlphaFoldDB" id="A0A1L7WX06"/>
<feature type="compositionally biased region" description="Low complexity" evidence="1">
    <location>
        <begin position="231"/>
        <end position="243"/>
    </location>
</feature>
<feature type="compositionally biased region" description="Polar residues" evidence="1">
    <location>
        <begin position="208"/>
        <end position="222"/>
    </location>
</feature>
<dbReference type="PANTHER" id="PTHR35519:SF2">
    <property type="entry name" value="PH DOMAIN PROTEIN"/>
    <property type="match status" value="1"/>
</dbReference>
<evidence type="ECO:0000256" key="1">
    <source>
        <dbReference type="SAM" id="MobiDB-lite"/>
    </source>
</evidence>
<sequence>MTSLIAKFISKKVLGETMANNFGKEDPYFETVPATRLDGRPSSKKGKKRRKALPPGISEHDAKVLTKVKRRAYRLDMSLFNCCGIRFGWSSVIGIIPAVGDVIDAFMAMMVLRTCQQVEGGLPASVKSKMMFNIVLDFAVGLVPFLGDIADALFRANTRNAVELEKFLREKGAKALKAQGQRTPPMDPTDPDEFDRQIEDEHGPPPQYTTAPPTRQGTQAAHNGNGRYHEQAPAQPARPDPAAGRGGWLGGRSKQQDVELGQGPLTSSPNGDPRRQKSTLQKNRY</sequence>
<dbReference type="Pfam" id="PF13430">
    <property type="entry name" value="DUF4112"/>
    <property type="match status" value="1"/>
</dbReference>
<gene>
    <name evidence="2" type="ORF">PAC_07195</name>
</gene>
<protein>
    <recommendedName>
        <fullName evidence="4">PH domain protein</fullName>
    </recommendedName>
</protein>
<dbReference type="STRING" id="576137.A0A1L7WX06"/>
<feature type="region of interest" description="Disordered" evidence="1">
    <location>
        <begin position="33"/>
        <end position="54"/>
    </location>
</feature>
<dbReference type="OrthoDB" id="2103474at2759"/>
<feature type="compositionally biased region" description="Basic residues" evidence="1">
    <location>
        <begin position="42"/>
        <end position="52"/>
    </location>
</feature>
<evidence type="ECO:0008006" key="4">
    <source>
        <dbReference type="Google" id="ProtNLM"/>
    </source>
</evidence>
<keyword evidence="3" id="KW-1185">Reference proteome</keyword>
<feature type="compositionally biased region" description="Basic and acidic residues" evidence="1">
    <location>
        <begin position="194"/>
        <end position="203"/>
    </location>
</feature>
<dbReference type="PANTHER" id="PTHR35519">
    <property type="entry name" value="MEMBRANE PROTEINS"/>
    <property type="match status" value="1"/>
</dbReference>
<accession>A0A1L7WX06</accession>
<feature type="region of interest" description="Disordered" evidence="1">
    <location>
        <begin position="175"/>
        <end position="285"/>
    </location>
</feature>
<organism evidence="2 3">
    <name type="scientific">Phialocephala subalpina</name>
    <dbReference type="NCBI Taxonomy" id="576137"/>
    <lineage>
        <taxon>Eukaryota</taxon>
        <taxon>Fungi</taxon>
        <taxon>Dikarya</taxon>
        <taxon>Ascomycota</taxon>
        <taxon>Pezizomycotina</taxon>
        <taxon>Leotiomycetes</taxon>
        <taxon>Helotiales</taxon>
        <taxon>Mollisiaceae</taxon>
        <taxon>Phialocephala</taxon>
        <taxon>Phialocephala fortinii species complex</taxon>
    </lineage>
</organism>
<dbReference type="EMBL" id="FJOG01000009">
    <property type="protein sequence ID" value="CZR57306.1"/>
    <property type="molecule type" value="Genomic_DNA"/>
</dbReference>
<reference evidence="2 3" key="1">
    <citation type="submission" date="2016-03" db="EMBL/GenBank/DDBJ databases">
        <authorList>
            <person name="Ploux O."/>
        </authorList>
    </citation>
    <scope>NUCLEOTIDE SEQUENCE [LARGE SCALE GENOMIC DNA]</scope>
    <source>
        <strain evidence="2 3">UAMH 11012</strain>
    </source>
</reference>
<proteinExistence type="predicted"/>